<dbReference type="AlphaFoldDB" id="A0A2S8HCC8"/>
<protein>
    <submittedName>
        <fullName evidence="1">Uncharacterized protein</fullName>
    </submittedName>
</protein>
<comment type="caution">
    <text evidence="1">The sequence shown here is derived from an EMBL/GenBank/DDBJ whole genome shotgun (WGS) entry which is preliminary data.</text>
</comment>
<evidence type="ECO:0000313" key="2">
    <source>
        <dbReference type="Proteomes" id="UP000239687"/>
    </source>
</evidence>
<evidence type="ECO:0000313" key="1">
    <source>
        <dbReference type="EMBL" id="PQP00150.1"/>
    </source>
</evidence>
<proteinExistence type="predicted"/>
<organism evidence="1 2">
    <name type="scientific">Pseudomonas frederiksbergensis</name>
    <dbReference type="NCBI Taxonomy" id="104087"/>
    <lineage>
        <taxon>Bacteria</taxon>
        <taxon>Pseudomonadati</taxon>
        <taxon>Pseudomonadota</taxon>
        <taxon>Gammaproteobacteria</taxon>
        <taxon>Pseudomonadales</taxon>
        <taxon>Pseudomonadaceae</taxon>
        <taxon>Pseudomonas</taxon>
    </lineage>
</organism>
<sequence>MGAGLLAKVECQSLSMLAVRPLSRASPLPQVQRSPFYPRCSGLTGSPDLTSSCARTFSNISS</sequence>
<reference evidence="1 2" key="1">
    <citation type="submission" date="2018-02" db="EMBL/GenBank/DDBJ databases">
        <title>Draft genome sequencing of Pseudomonas frederiksbergensis 11-D3.</title>
        <authorList>
            <person name="Zheng B.-X."/>
        </authorList>
    </citation>
    <scope>NUCLEOTIDE SEQUENCE [LARGE SCALE GENOMIC DNA]</scope>
    <source>
        <strain evidence="1 2">11-D3</strain>
    </source>
</reference>
<name>A0A2S8HCC8_9PSED</name>
<accession>A0A2S8HCC8</accession>
<dbReference type="Proteomes" id="UP000239687">
    <property type="component" value="Unassembled WGS sequence"/>
</dbReference>
<gene>
    <name evidence="1" type="ORF">C5612_24725</name>
</gene>
<dbReference type="EMBL" id="PUIN01000015">
    <property type="protein sequence ID" value="PQP00150.1"/>
    <property type="molecule type" value="Genomic_DNA"/>
</dbReference>